<dbReference type="EMBL" id="JAULSY010000072">
    <property type="protein sequence ID" value="KAK0667402.1"/>
    <property type="molecule type" value="Genomic_DNA"/>
</dbReference>
<dbReference type="SUPFAM" id="SSF81321">
    <property type="entry name" value="Family A G protein-coupled receptor-like"/>
    <property type="match status" value="1"/>
</dbReference>
<dbReference type="Gene3D" id="1.20.1070.10">
    <property type="entry name" value="Rhodopsin 7-helix transmembrane proteins"/>
    <property type="match status" value="1"/>
</dbReference>
<dbReference type="AlphaFoldDB" id="A0AA40DBE4"/>
<feature type="region of interest" description="Disordered" evidence="5">
    <location>
        <begin position="85"/>
        <end position="108"/>
    </location>
</feature>
<comment type="caution">
    <text evidence="8">The sequence shown here is derived from an EMBL/GenBank/DDBJ whole genome shotgun (WGS) entry which is preliminary data.</text>
</comment>
<evidence type="ECO:0000259" key="7">
    <source>
        <dbReference type="PROSITE" id="PS50262"/>
    </source>
</evidence>
<evidence type="ECO:0000313" key="9">
    <source>
        <dbReference type="Proteomes" id="UP001174997"/>
    </source>
</evidence>
<feature type="transmembrane region" description="Helical" evidence="6">
    <location>
        <begin position="22"/>
        <end position="46"/>
    </location>
</feature>
<evidence type="ECO:0000256" key="2">
    <source>
        <dbReference type="ARBA" id="ARBA00022692"/>
    </source>
</evidence>
<dbReference type="PANTHER" id="PTHR23112:SF37">
    <property type="entry name" value="G PROTEIN-COUPLED RECEPTOR GPR1"/>
    <property type="match status" value="1"/>
</dbReference>
<keyword evidence="2 6" id="KW-0812">Transmembrane</keyword>
<accession>A0AA40DBE4</accession>
<evidence type="ECO:0000256" key="3">
    <source>
        <dbReference type="ARBA" id="ARBA00022989"/>
    </source>
</evidence>
<feature type="transmembrane region" description="Helical" evidence="6">
    <location>
        <begin position="120"/>
        <end position="139"/>
    </location>
</feature>
<keyword evidence="9" id="KW-1185">Reference proteome</keyword>
<evidence type="ECO:0000256" key="6">
    <source>
        <dbReference type="SAM" id="Phobius"/>
    </source>
</evidence>
<feature type="transmembrane region" description="Helical" evidence="6">
    <location>
        <begin position="248"/>
        <end position="270"/>
    </location>
</feature>
<name>A0AA40DBE4_9PEZI</name>
<dbReference type="GO" id="GO:0005886">
    <property type="term" value="C:plasma membrane"/>
    <property type="evidence" value="ECO:0007669"/>
    <property type="project" value="TreeGrafter"/>
</dbReference>
<feature type="transmembrane region" description="Helical" evidence="6">
    <location>
        <begin position="331"/>
        <end position="352"/>
    </location>
</feature>
<proteinExistence type="predicted"/>
<reference evidence="8" key="1">
    <citation type="submission" date="2023-06" db="EMBL/GenBank/DDBJ databases">
        <title>Genome-scale phylogeny and comparative genomics of the fungal order Sordariales.</title>
        <authorList>
            <consortium name="Lawrence Berkeley National Laboratory"/>
            <person name="Hensen N."/>
            <person name="Bonometti L."/>
            <person name="Westerberg I."/>
            <person name="Brannstrom I.O."/>
            <person name="Guillou S."/>
            <person name="Cros-Aarteil S."/>
            <person name="Calhoun S."/>
            <person name="Haridas S."/>
            <person name="Kuo A."/>
            <person name="Mondo S."/>
            <person name="Pangilinan J."/>
            <person name="Riley R."/>
            <person name="Labutti K."/>
            <person name="Andreopoulos B."/>
            <person name="Lipzen A."/>
            <person name="Chen C."/>
            <person name="Yanf M."/>
            <person name="Daum C."/>
            <person name="Ng V."/>
            <person name="Clum A."/>
            <person name="Steindorff A."/>
            <person name="Ohm R."/>
            <person name="Martin F."/>
            <person name="Silar P."/>
            <person name="Natvig D."/>
            <person name="Lalanne C."/>
            <person name="Gautier V."/>
            <person name="Ament-Velasquez S.L."/>
            <person name="Kruys A."/>
            <person name="Hutchinson M.I."/>
            <person name="Powell A.J."/>
            <person name="Barry K."/>
            <person name="Miller A.N."/>
            <person name="Grigoriev I.V."/>
            <person name="Debuchy R."/>
            <person name="Gladieux P."/>
            <person name="Thoren M.H."/>
            <person name="Johannesson H."/>
        </authorList>
    </citation>
    <scope>NUCLEOTIDE SEQUENCE</scope>
    <source>
        <strain evidence="8">CBS 307.81</strain>
    </source>
</reference>
<evidence type="ECO:0000256" key="4">
    <source>
        <dbReference type="ARBA" id="ARBA00023136"/>
    </source>
</evidence>
<dbReference type="GO" id="GO:0007189">
    <property type="term" value="P:adenylate cyclase-activating G protein-coupled receptor signaling pathway"/>
    <property type="evidence" value="ECO:0007669"/>
    <property type="project" value="TreeGrafter"/>
</dbReference>
<feature type="transmembrane region" description="Helical" evidence="6">
    <location>
        <begin position="196"/>
        <end position="218"/>
    </location>
</feature>
<dbReference type="PANTHER" id="PTHR23112">
    <property type="entry name" value="G PROTEIN-COUPLED RECEPTOR 157-RELATED"/>
    <property type="match status" value="1"/>
</dbReference>
<protein>
    <recommendedName>
        <fullName evidence="7">G-protein coupled receptors family 1 profile domain-containing protein</fullName>
    </recommendedName>
</protein>
<feature type="compositionally biased region" description="Low complexity" evidence="5">
    <location>
        <begin position="90"/>
        <end position="106"/>
    </location>
</feature>
<sequence>MSSLIEDETGTLSPLPITIRSGLTAVATIAFLSLVFVSALLVYLSWRFVKWHVKRPSQEPSAPAASNPQIDEHNLHEMLTMPRNSHVAAETQPTEPSPETSESPHTGFWNRIRDNPPNQFLVLIYNLLLADLMQDIAYFSSARWLSLNKIDTRHPACQFQAWFLSTGNLASSVFITAIAVHSYLSIVRSFRPRSRVFYPVLVTLWLFVYGMALLGIAISGGSPTLYGRAGEWCWITYQYQALRFYLHYLWVFVCLVATTLIYLAIVIHLLTHGKHNPSSCHQTSPCTETTAQDRKLLGIGSFLVYPLIYIICTVPLATARIGAMVRHEPPLIFYSLAGSLMASAGILDVLLYSLTRRAIVFSGESPPTQDTGLETFGFMASSLRTPQGRLFGNVVFIEGSKTQPDSGSGVRRLWGWICGLWWTMFPKRSERGWRDRISSVEVPFGPRTEREQADWDSAWMGLGVDGSLVAWKRPSTVRSEINCETTTRVHTQA</sequence>
<keyword evidence="3 6" id="KW-1133">Transmembrane helix</keyword>
<feature type="transmembrane region" description="Helical" evidence="6">
    <location>
        <begin position="302"/>
        <end position="325"/>
    </location>
</feature>
<dbReference type="PROSITE" id="PS50262">
    <property type="entry name" value="G_PROTEIN_RECEP_F1_2"/>
    <property type="match status" value="1"/>
</dbReference>
<dbReference type="GO" id="GO:0004930">
    <property type="term" value="F:G protein-coupled receptor activity"/>
    <property type="evidence" value="ECO:0007669"/>
    <property type="project" value="InterPro"/>
</dbReference>
<dbReference type="CDD" id="cd00637">
    <property type="entry name" value="7tm_classA_rhodopsin-like"/>
    <property type="match status" value="1"/>
</dbReference>
<organism evidence="8 9">
    <name type="scientific">Cercophora samala</name>
    <dbReference type="NCBI Taxonomy" id="330535"/>
    <lineage>
        <taxon>Eukaryota</taxon>
        <taxon>Fungi</taxon>
        <taxon>Dikarya</taxon>
        <taxon>Ascomycota</taxon>
        <taxon>Pezizomycotina</taxon>
        <taxon>Sordariomycetes</taxon>
        <taxon>Sordariomycetidae</taxon>
        <taxon>Sordariales</taxon>
        <taxon>Lasiosphaeriaceae</taxon>
        <taxon>Cercophora</taxon>
    </lineage>
</organism>
<keyword evidence="4 6" id="KW-0472">Membrane</keyword>
<dbReference type="Pfam" id="PF00001">
    <property type="entry name" value="7tm_1"/>
    <property type="match status" value="1"/>
</dbReference>
<feature type="domain" description="G-protein coupled receptors family 1 profile" evidence="7">
    <location>
        <begin position="122"/>
        <end position="352"/>
    </location>
</feature>
<evidence type="ECO:0000256" key="5">
    <source>
        <dbReference type="SAM" id="MobiDB-lite"/>
    </source>
</evidence>
<evidence type="ECO:0000256" key="1">
    <source>
        <dbReference type="ARBA" id="ARBA00004141"/>
    </source>
</evidence>
<evidence type="ECO:0000313" key="8">
    <source>
        <dbReference type="EMBL" id="KAK0667402.1"/>
    </source>
</evidence>
<dbReference type="InterPro" id="IPR017452">
    <property type="entry name" value="GPCR_Rhodpsn_7TM"/>
</dbReference>
<feature type="transmembrane region" description="Helical" evidence="6">
    <location>
        <begin position="159"/>
        <end position="184"/>
    </location>
</feature>
<gene>
    <name evidence="8" type="ORF">QBC41DRAFT_228468</name>
</gene>
<dbReference type="InterPro" id="IPR000276">
    <property type="entry name" value="GPCR_Rhodpsn"/>
</dbReference>
<comment type="subcellular location">
    <subcellularLocation>
        <location evidence="1">Membrane</location>
        <topology evidence="1">Multi-pass membrane protein</topology>
    </subcellularLocation>
</comment>
<dbReference type="Proteomes" id="UP001174997">
    <property type="component" value="Unassembled WGS sequence"/>
</dbReference>